<organism evidence="6">
    <name type="scientific">mine drainage metagenome</name>
    <dbReference type="NCBI Taxonomy" id="410659"/>
    <lineage>
        <taxon>unclassified sequences</taxon>
        <taxon>metagenomes</taxon>
        <taxon>ecological metagenomes</taxon>
    </lineage>
</organism>
<feature type="transmembrane region" description="Helical" evidence="5">
    <location>
        <begin position="56"/>
        <end position="83"/>
    </location>
</feature>
<dbReference type="EMBL" id="AUZY01009314">
    <property type="protein sequence ID" value="EQD42319.1"/>
    <property type="molecule type" value="Genomic_DNA"/>
</dbReference>
<name>T1ANN2_9ZZZZ</name>
<feature type="transmembrane region" description="Helical" evidence="5">
    <location>
        <begin position="188"/>
        <end position="208"/>
    </location>
</feature>
<feature type="transmembrane region" description="Helical" evidence="5">
    <location>
        <begin position="95"/>
        <end position="113"/>
    </location>
</feature>
<feature type="transmembrane region" description="Helical" evidence="5">
    <location>
        <begin position="155"/>
        <end position="176"/>
    </location>
</feature>
<dbReference type="GO" id="GO:0005886">
    <property type="term" value="C:plasma membrane"/>
    <property type="evidence" value="ECO:0007669"/>
    <property type="project" value="UniProtKB-ARBA"/>
</dbReference>
<comment type="caution">
    <text evidence="6">The sequence shown here is derived from an EMBL/GenBank/DDBJ whole genome shotgun (WGS) entry which is preliminary data.</text>
</comment>
<feature type="transmembrane region" description="Helical" evidence="5">
    <location>
        <begin position="291"/>
        <end position="315"/>
    </location>
</feature>
<dbReference type="Pfam" id="PF02361">
    <property type="entry name" value="CbiQ"/>
    <property type="match status" value="1"/>
</dbReference>
<feature type="transmembrane region" description="Helical" evidence="5">
    <location>
        <begin position="237"/>
        <end position="256"/>
    </location>
</feature>
<evidence type="ECO:0000256" key="2">
    <source>
        <dbReference type="ARBA" id="ARBA00022692"/>
    </source>
</evidence>
<dbReference type="InterPro" id="IPR003339">
    <property type="entry name" value="ABC/ECF_trnsptr_transmembrane"/>
</dbReference>
<accession>T1ANN2</accession>
<keyword evidence="3 5" id="KW-1133">Transmembrane helix</keyword>
<reference evidence="6" key="1">
    <citation type="submission" date="2013-08" db="EMBL/GenBank/DDBJ databases">
        <authorList>
            <person name="Mendez C."/>
            <person name="Richter M."/>
            <person name="Ferrer M."/>
            <person name="Sanchez J."/>
        </authorList>
    </citation>
    <scope>NUCLEOTIDE SEQUENCE</scope>
</reference>
<dbReference type="PANTHER" id="PTHR33514:SF13">
    <property type="entry name" value="PROTEIN ABCI12, CHLOROPLASTIC"/>
    <property type="match status" value="1"/>
</dbReference>
<gene>
    <name evidence="6" type="ORF">B1B_14105</name>
</gene>
<evidence type="ECO:0000256" key="1">
    <source>
        <dbReference type="ARBA" id="ARBA00004141"/>
    </source>
</evidence>
<keyword evidence="2 5" id="KW-0812">Transmembrane</keyword>
<protein>
    <submittedName>
        <fullName evidence="6">Cobalt transport protein</fullName>
    </submittedName>
</protein>
<dbReference type="PANTHER" id="PTHR33514">
    <property type="entry name" value="PROTEIN ABCI12, CHLOROPLASTIC"/>
    <property type="match status" value="1"/>
</dbReference>
<dbReference type="CDD" id="cd16914">
    <property type="entry name" value="EcfT"/>
    <property type="match status" value="1"/>
</dbReference>
<evidence type="ECO:0000256" key="5">
    <source>
        <dbReference type="SAM" id="Phobius"/>
    </source>
</evidence>
<comment type="subcellular location">
    <subcellularLocation>
        <location evidence="1">Membrane</location>
        <topology evidence="1">Multi-pass membrane protein</topology>
    </subcellularLocation>
</comment>
<keyword evidence="4 5" id="KW-0472">Membrane</keyword>
<feature type="transmembrane region" description="Helical" evidence="5">
    <location>
        <begin position="12"/>
        <end position="35"/>
    </location>
</feature>
<evidence type="ECO:0000256" key="3">
    <source>
        <dbReference type="ARBA" id="ARBA00022989"/>
    </source>
</evidence>
<sequence>MNWLIVNVVSWLLFFFGAAFPILIVLRVIGLTGFMRVTRFESYHTFYYRMNPSVKIMLGIVVMVVAAMTIWWVGALMTVVVLLTYLTLKDGKRKFITGFFLTMITVIGTTWAFAPYTPYIILQEAFHTSVISGIWTWPSYFTVMGYQPELSVQGLVYGFQISMRFTAVSLISLVLVMTSTPSQVLRALNKIGLPISITFSLVVAMRTIPRIFEYIDTSVKIQFMRGLGSNAPRVLRVFYMLKGAIYAIVPVIVLLVRGAKDTAISADTRAFRAYPRRTYMRPVTIGKADKMAILTAALVILVTVVAVLMGFGRAIPYL</sequence>
<feature type="transmembrane region" description="Helical" evidence="5">
    <location>
        <begin position="125"/>
        <end position="143"/>
    </location>
</feature>
<evidence type="ECO:0000313" key="6">
    <source>
        <dbReference type="EMBL" id="EQD42319.1"/>
    </source>
</evidence>
<evidence type="ECO:0000256" key="4">
    <source>
        <dbReference type="ARBA" id="ARBA00023136"/>
    </source>
</evidence>
<reference evidence="6" key="2">
    <citation type="journal article" date="2014" name="ISME J.">
        <title>Microbial stratification in low pH oxic and suboxic macroscopic growths along an acid mine drainage.</title>
        <authorList>
            <person name="Mendez-Garcia C."/>
            <person name="Mesa V."/>
            <person name="Sprenger R.R."/>
            <person name="Richter M."/>
            <person name="Diez M.S."/>
            <person name="Solano J."/>
            <person name="Bargiela R."/>
            <person name="Golyshina O.V."/>
            <person name="Manteca A."/>
            <person name="Ramos J.L."/>
            <person name="Gallego J.R."/>
            <person name="Llorente I."/>
            <person name="Martins Dos Santos V.A."/>
            <person name="Jensen O.N."/>
            <person name="Pelaez A.I."/>
            <person name="Sanchez J."/>
            <person name="Ferrer M."/>
        </authorList>
    </citation>
    <scope>NUCLEOTIDE SEQUENCE</scope>
</reference>
<dbReference type="AlphaFoldDB" id="T1ANN2"/>
<proteinExistence type="predicted"/>